<dbReference type="PANTHER" id="PTHR46577">
    <property type="entry name" value="HTH-TYPE TRANSCRIPTIONAL REGULATORY PROTEIN GABR"/>
    <property type="match status" value="1"/>
</dbReference>
<dbReference type="InterPro" id="IPR015424">
    <property type="entry name" value="PyrdxlP-dep_Trfase"/>
</dbReference>
<dbReference type="InParanoid" id="A0A2G4YLV0"/>
<dbReference type="Gene3D" id="3.90.1150.10">
    <property type="entry name" value="Aspartate Aminotransferase, domain 1"/>
    <property type="match status" value="1"/>
</dbReference>
<dbReference type="PROSITE" id="PS50949">
    <property type="entry name" value="HTH_GNTR"/>
    <property type="match status" value="1"/>
</dbReference>
<dbReference type="Pfam" id="PF00392">
    <property type="entry name" value="GntR"/>
    <property type="match status" value="1"/>
</dbReference>
<dbReference type="RefSeq" id="WP_099475183.1">
    <property type="nucleotide sequence ID" value="NZ_CP041025.1"/>
</dbReference>
<dbReference type="Gene3D" id="3.40.640.10">
    <property type="entry name" value="Type I PLP-dependent aspartate aminotransferase-like (Major domain)"/>
    <property type="match status" value="1"/>
</dbReference>
<sequence length="458" mass="50213">MKNWSPRLDNDPGPLFMQLFRPLQQDIFTGTLKAGDSLPPQRRTASDLGLSLGTVSKAYQHAIQCGLVEAHVGRGTIVSGLQEPEQITDNGTLIDLQTNTPPFPLTRSLLLEASGRAARTLYRDSSMQYPPVAGLPRHRATISQWIKKRFNIPLAPDDITLTLGALQAISLAIAATSKVGQKIYGEPVTFAGIKSAAQYLGRDLCPLPMDEDGIIPEAFEQVARTRPGVTLITIPTVQNPTGLTYKARRRQALAAIAQKYDAWIIESDVYRFLNPTAPAPLHSHAPDRTLYINSFSKCLSPDLRVGLLVAPEQLRAKIQQGQQAGGWSTPPLSVEIVCQLLQNGVADAYMTRLAQTCRDRATLVSRHLNDFRAPAAGSSYHLWMPCDFQTAEKMYIQARNQNVILTPPAAITLHPAPDTASGIRLCLGSEQRPQYFYFALLRLKKALTQDPSSACGII</sequence>
<dbReference type="InterPro" id="IPR015421">
    <property type="entry name" value="PyrdxlP-dep_Trfase_major"/>
</dbReference>
<dbReference type="InterPro" id="IPR004839">
    <property type="entry name" value="Aminotransferase_I/II_large"/>
</dbReference>
<name>A0A2G4YLV0_9PROT</name>
<keyword evidence="4" id="KW-0238">DNA-binding</keyword>
<comment type="caution">
    <text evidence="7">The sequence shown here is derived from an EMBL/GenBank/DDBJ whole genome shotgun (WGS) entry which is preliminary data.</text>
</comment>
<evidence type="ECO:0000256" key="3">
    <source>
        <dbReference type="ARBA" id="ARBA00023015"/>
    </source>
</evidence>
<organism evidence="7 8">
    <name type="scientific">Paremcibacter congregatus</name>
    <dbReference type="NCBI Taxonomy" id="2043170"/>
    <lineage>
        <taxon>Bacteria</taxon>
        <taxon>Pseudomonadati</taxon>
        <taxon>Pseudomonadota</taxon>
        <taxon>Alphaproteobacteria</taxon>
        <taxon>Emcibacterales</taxon>
        <taxon>Emcibacteraceae</taxon>
        <taxon>Paremcibacter</taxon>
    </lineage>
</organism>
<dbReference type="InterPro" id="IPR036388">
    <property type="entry name" value="WH-like_DNA-bd_sf"/>
</dbReference>
<dbReference type="CDD" id="cd07377">
    <property type="entry name" value="WHTH_GntR"/>
    <property type="match status" value="1"/>
</dbReference>
<keyword evidence="5" id="KW-0804">Transcription</keyword>
<proteinExistence type="inferred from homology"/>
<dbReference type="OrthoDB" id="9804020at2"/>
<evidence type="ECO:0000256" key="4">
    <source>
        <dbReference type="ARBA" id="ARBA00023125"/>
    </source>
</evidence>
<evidence type="ECO:0000259" key="6">
    <source>
        <dbReference type="PROSITE" id="PS50949"/>
    </source>
</evidence>
<keyword evidence="8" id="KW-1185">Reference proteome</keyword>
<dbReference type="SMART" id="SM00345">
    <property type="entry name" value="HTH_GNTR"/>
    <property type="match status" value="1"/>
</dbReference>
<dbReference type="Proteomes" id="UP000229730">
    <property type="component" value="Unassembled WGS sequence"/>
</dbReference>
<dbReference type="Gene3D" id="1.10.10.10">
    <property type="entry name" value="Winged helix-like DNA-binding domain superfamily/Winged helix DNA-binding domain"/>
    <property type="match status" value="1"/>
</dbReference>
<dbReference type="FunCoup" id="A0A2G4YLV0">
    <property type="interactions" value="324"/>
</dbReference>
<dbReference type="GO" id="GO:0003700">
    <property type="term" value="F:DNA-binding transcription factor activity"/>
    <property type="evidence" value="ECO:0007669"/>
    <property type="project" value="InterPro"/>
</dbReference>
<dbReference type="InterPro" id="IPR015422">
    <property type="entry name" value="PyrdxlP-dep_Trfase_small"/>
</dbReference>
<dbReference type="SUPFAM" id="SSF53383">
    <property type="entry name" value="PLP-dependent transferases"/>
    <property type="match status" value="1"/>
</dbReference>
<evidence type="ECO:0000313" key="8">
    <source>
        <dbReference type="Proteomes" id="UP000229730"/>
    </source>
</evidence>
<keyword evidence="3" id="KW-0805">Transcription regulation</keyword>
<dbReference type="PANTHER" id="PTHR46577:SF1">
    <property type="entry name" value="HTH-TYPE TRANSCRIPTIONAL REGULATORY PROTEIN GABR"/>
    <property type="match status" value="1"/>
</dbReference>
<evidence type="ECO:0000313" key="7">
    <source>
        <dbReference type="EMBL" id="PHZ83290.1"/>
    </source>
</evidence>
<dbReference type="InterPro" id="IPR000524">
    <property type="entry name" value="Tscrpt_reg_HTH_GntR"/>
</dbReference>
<dbReference type="GO" id="GO:0030170">
    <property type="term" value="F:pyridoxal phosphate binding"/>
    <property type="evidence" value="ECO:0007669"/>
    <property type="project" value="InterPro"/>
</dbReference>
<dbReference type="AlphaFoldDB" id="A0A2G4YLV0"/>
<reference evidence="7 8" key="1">
    <citation type="submission" date="2017-10" db="EMBL/GenBank/DDBJ databases">
        <title>Frigbacter circumglobatus gen. nov. sp. nov., isolated from sediment cultured in situ.</title>
        <authorList>
            <person name="Zhao Z."/>
        </authorList>
    </citation>
    <scope>NUCLEOTIDE SEQUENCE [LARGE SCALE GENOMIC DNA]</scope>
    <source>
        <strain evidence="7 8">ZYL</strain>
    </source>
</reference>
<gene>
    <name evidence="7" type="ORF">CRD36_17135</name>
</gene>
<keyword evidence="2" id="KW-0663">Pyridoxal phosphate</keyword>
<dbReference type="Pfam" id="PF00155">
    <property type="entry name" value="Aminotran_1_2"/>
    <property type="match status" value="1"/>
</dbReference>
<comment type="similarity">
    <text evidence="1">In the C-terminal section; belongs to the class-I pyridoxal-phosphate-dependent aminotransferase family.</text>
</comment>
<evidence type="ECO:0000256" key="1">
    <source>
        <dbReference type="ARBA" id="ARBA00005384"/>
    </source>
</evidence>
<dbReference type="SUPFAM" id="SSF46785">
    <property type="entry name" value="Winged helix' DNA-binding domain"/>
    <property type="match status" value="1"/>
</dbReference>
<evidence type="ECO:0000256" key="2">
    <source>
        <dbReference type="ARBA" id="ARBA00022898"/>
    </source>
</evidence>
<dbReference type="EMBL" id="PDEM01000033">
    <property type="protein sequence ID" value="PHZ83290.1"/>
    <property type="molecule type" value="Genomic_DNA"/>
</dbReference>
<dbReference type="GO" id="GO:0003677">
    <property type="term" value="F:DNA binding"/>
    <property type="evidence" value="ECO:0007669"/>
    <property type="project" value="UniProtKB-KW"/>
</dbReference>
<dbReference type="CDD" id="cd00609">
    <property type="entry name" value="AAT_like"/>
    <property type="match status" value="1"/>
</dbReference>
<protein>
    <recommendedName>
        <fullName evidence="6">HTH gntR-type domain-containing protein</fullName>
    </recommendedName>
</protein>
<evidence type="ECO:0000256" key="5">
    <source>
        <dbReference type="ARBA" id="ARBA00023163"/>
    </source>
</evidence>
<feature type="domain" description="HTH gntR-type" evidence="6">
    <location>
        <begin position="13"/>
        <end position="81"/>
    </location>
</feature>
<dbReference type="InterPro" id="IPR051446">
    <property type="entry name" value="HTH_trans_reg/aminotransferase"/>
</dbReference>
<dbReference type="InterPro" id="IPR036390">
    <property type="entry name" value="WH_DNA-bd_sf"/>
</dbReference>
<accession>A0A2G4YLV0</accession>